<dbReference type="SUPFAM" id="SSF160387">
    <property type="entry name" value="NosL/MerB-like"/>
    <property type="match status" value="1"/>
</dbReference>
<dbReference type="SUPFAM" id="SSF53850">
    <property type="entry name" value="Periplasmic binding protein-like II"/>
    <property type="match status" value="1"/>
</dbReference>
<evidence type="ECO:0000313" key="3">
    <source>
        <dbReference type="Proteomes" id="UP000266313"/>
    </source>
</evidence>
<evidence type="ECO:0000313" key="2">
    <source>
        <dbReference type="EMBL" id="BBA36030.1"/>
    </source>
</evidence>
<proteinExistence type="predicted"/>
<keyword evidence="1" id="KW-0732">Signal</keyword>
<feature type="signal peptide" evidence="1">
    <location>
        <begin position="1"/>
        <end position="19"/>
    </location>
</feature>
<organism evidence="2 3">
    <name type="scientific">Methylocaldum marinum</name>
    <dbReference type="NCBI Taxonomy" id="1432792"/>
    <lineage>
        <taxon>Bacteria</taxon>
        <taxon>Pseudomonadati</taxon>
        <taxon>Pseudomonadota</taxon>
        <taxon>Gammaproteobacteria</taxon>
        <taxon>Methylococcales</taxon>
        <taxon>Methylococcaceae</taxon>
        <taxon>Methylocaldum</taxon>
    </lineage>
</organism>
<keyword evidence="3" id="KW-1185">Reference proteome</keyword>
<name>A0A250KWK7_9GAMM</name>
<dbReference type="AlphaFoldDB" id="A0A250KWK7"/>
<sequence>MKLRVAAVVAVFVAGSADAASVRIGIGHQSMCTDTYSAGVIVKELKLIEKYLPKDGKYKRVKYSLDWKDYTSGPPITNMMLANKLDFGVMGDYPLIVNGAKFQETRKMRSLYIAGTGYNMRGSGNALVVPVGSDAYSFEDLKNREVSVPEGSAAWGMTLKAMHDIGLSSDVIKLKNQSPPVGAANIANQKIAAHADFCPWPEIMEFQGTGRKIYDGSETGVPYLHGVVVRKDYADKYPEVVVAFMKAIIEAGNWVQEDPVGAAESLEKWTGVPKEVQYLYFGKGGTLTLDPTIKKPWIDALTLQHGVLAREKAIPPLNMDEWIDDRFIRQAYAESGLDYEAQARQMVDPKSANKALPPAEIWHPGKGIESYASVADMLKATADYEAAGQAINASYVYDELTGLKLFGKVAFYVKTADGVFKTFMRKPDAVAYADRSGGSLLGIKEAVGSMKGAGLNAASAEGQ</sequence>
<dbReference type="EMBL" id="AP017928">
    <property type="protein sequence ID" value="BBA36030.1"/>
    <property type="molecule type" value="Genomic_DNA"/>
</dbReference>
<dbReference type="RefSeq" id="WP_119631280.1">
    <property type="nucleotide sequence ID" value="NZ_AP017928.1"/>
</dbReference>
<accession>A0A250KWK7</accession>
<feature type="chain" id="PRO_5013191013" evidence="1">
    <location>
        <begin position="20"/>
        <end position="463"/>
    </location>
</feature>
<protein>
    <submittedName>
        <fullName evidence="2">ABC transporter sulfonate/nitrate transport system substrate-binding protein</fullName>
    </submittedName>
</protein>
<dbReference type="Proteomes" id="UP000266313">
    <property type="component" value="Chromosome"/>
</dbReference>
<dbReference type="Gene3D" id="3.40.190.10">
    <property type="entry name" value="Periplasmic binding protein-like II"/>
    <property type="match status" value="2"/>
</dbReference>
<gene>
    <name evidence="2" type="ORF">sS8_4100</name>
</gene>
<dbReference type="OrthoDB" id="286202at2"/>
<dbReference type="KEGG" id="mmai:sS8_4100"/>
<reference evidence="2 3" key="1">
    <citation type="submission" date="2016-12" db="EMBL/GenBank/DDBJ databases">
        <title>Genome sequencing of Methylocaldum marinum.</title>
        <authorList>
            <person name="Takeuchi M."/>
            <person name="Kamagata Y."/>
            <person name="Hiraoka S."/>
            <person name="Oshima K."/>
            <person name="Hattori M."/>
            <person name="Iwasaki W."/>
        </authorList>
    </citation>
    <scope>NUCLEOTIDE SEQUENCE [LARGE SCALE GENOMIC DNA]</scope>
    <source>
        <strain evidence="2 3">S8</strain>
    </source>
</reference>
<dbReference type="PANTHER" id="PTHR30024:SF45">
    <property type="entry name" value="ABC TRANSPORTER SUBSTRATE-BINDING PROTEIN"/>
    <property type="match status" value="1"/>
</dbReference>
<evidence type="ECO:0000256" key="1">
    <source>
        <dbReference type="SAM" id="SignalP"/>
    </source>
</evidence>
<dbReference type="PANTHER" id="PTHR30024">
    <property type="entry name" value="ALIPHATIC SULFONATES-BINDING PROTEIN-RELATED"/>
    <property type="match status" value="1"/>
</dbReference>
<dbReference type="Pfam" id="PF13379">
    <property type="entry name" value="NMT1_2"/>
    <property type="match status" value="1"/>
</dbReference>